<protein>
    <submittedName>
        <fullName evidence="1">Uncharacterized protein</fullName>
    </submittedName>
</protein>
<reference evidence="1 2" key="1">
    <citation type="journal article" date="2023" name="BMC Biol.">
        <title>The compact genome of the sponge Oopsacas minuta (Hexactinellida) is lacking key metazoan core genes.</title>
        <authorList>
            <person name="Santini S."/>
            <person name="Schenkelaars Q."/>
            <person name="Jourda C."/>
            <person name="Duchesne M."/>
            <person name="Belahbib H."/>
            <person name="Rocher C."/>
            <person name="Selva M."/>
            <person name="Riesgo A."/>
            <person name="Vervoort M."/>
            <person name="Leys S.P."/>
            <person name="Kodjabachian L."/>
            <person name="Le Bivic A."/>
            <person name="Borchiellini C."/>
            <person name="Claverie J.M."/>
            <person name="Renard E."/>
        </authorList>
    </citation>
    <scope>NUCLEOTIDE SEQUENCE [LARGE SCALE GENOMIC DNA]</scope>
    <source>
        <strain evidence="1">SPO-2</strain>
    </source>
</reference>
<proteinExistence type="predicted"/>
<comment type="caution">
    <text evidence="1">The sequence shown here is derived from an EMBL/GenBank/DDBJ whole genome shotgun (WGS) entry which is preliminary data.</text>
</comment>
<name>A0AAV7KIT8_9METZ</name>
<accession>A0AAV7KIT8</accession>
<dbReference type="Proteomes" id="UP001165289">
    <property type="component" value="Unassembled WGS sequence"/>
</dbReference>
<evidence type="ECO:0000313" key="1">
    <source>
        <dbReference type="EMBL" id="KAI6661332.1"/>
    </source>
</evidence>
<dbReference type="EMBL" id="JAKMXF010000014">
    <property type="protein sequence ID" value="KAI6661332.1"/>
    <property type="molecule type" value="Genomic_DNA"/>
</dbReference>
<sequence length="146" mass="16381">MSVLSKVKSLLGPDVVLISHKVADLQPLQLDKNQHFIDCVDLSQNFSYYSPYYNNYSIFSLYHQANTLLGHGTLSIPDTSEACAIAMMKLFNKFYGNPILTLQACTTLATVRPPKSFARKFNYTYEGVCLSSFREDYCSCGAPIIK</sequence>
<keyword evidence="2" id="KW-1185">Reference proteome</keyword>
<evidence type="ECO:0000313" key="2">
    <source>
        <dbReference type="Proteomes" id="UP001165289"/>
    </source>
</evidence>
<gene>
    <name evidence="1" type="ORF">LOD99_10000</name>
</gene>
<organism evidence="1 2">
    <name type="scientific">Oopsacas minuta</name>
    <dbReference type="NCBI Taxonomy" id="111878"/>
    <lineage>
        <taxon>Eukaryota</taxon>
        <taxon>Metazoa</taxon>
        <taxon>Porifera</taxon>
        <taxon>Hexactinellida</taxon>
        <taxon>Hexasterophora</taxon>
        <taxon>Lyssacinosida</taxon>
        <taxon>Leucopsacidae</taxon>
        <taxon>Oopsacas</taxon>
    </lineage>
</organism>
<dbReference type="AlphaFoldDB" id="A0AAV7KIT8"/>